<dbReference type="RefSeq" id="WP_089771919.1">
    <property type="nucleotide sequence ID" value="NZ_FNTX01000001.1"/>
</dbReference>
<reference evidence="3" key="1">
    <citation type="submission" date="2016-10" db="EMBL/GenBank/DDBJ databases">
        <authorList>
            <person name="Varghese N."/>
            <person name="Submissions S."/>
        </authorList>
    </citation>
    <scope>NUCLEOTIDE SEQUENCE [LARGE SCALE GENOMIC DNA]</scope>
    <source>
        <strain evidence="3">DSM 21368</strain>
    </source>
</reference>
<accession>A0A1H5EBB7</accession>
<keyword evidence="1" id="KW-0694">RNA-binding</keyword>
<dbReference type="AlphaFoldDB" id="A0A1H5EBB7"/>
<name>A0A1H5EBB7_9MICO</name>
<protein>
    <submittedName>
        <fullName evidence="2">Ribosome-associated protein</fullName>
    </submittedName>
</protein>
<dbReference type="PROSITE" id="PS50889">
    <property type="entry name" value="S4"/>
    <property type="match status" value="1"/>
</dbReference>
<dbReference type="InterPro" id="IPR036986">
    <property type="entry name" value="S4_RNA-bd_sf"/>
</dbReference>
<keyword evidence="3" id="KW-1185">Reference proteome</keyword>
<evidence type="ECO:0000256" key="1">
    <source>
        <dbReference type="PROSITE-ProRule" id="PRU00182"/>
    </source>
</evidence>
<dbReference type="Pfam" id="PF13275">
    <property type="entry name" value="S4_2"/>
    <property type="match status" value="1"/>
</dbReference>
<sequence length="78" mass="8534">MSQTYDDVPITDEMIRLGQFLKLAGAADDGAMARMLLEEEFVRVNGEPETRRGRQLSIGDEVDVLLPGGARQLRVSAG</sequence>
<organism evidence="2 3">
    <name type="scientific">Ruania alba</name>
    <dbReference type="NCBI Taxonomy" id="648782"/>
    <lineage>
        <taxon>Bacteria</taxon>
        <taxon>Bacillati</taxon>
        <taxon>Actinomycetota</taxon>
        <taxon>Actinomycetes</taxon>
        <taxon>Micrococcales</taxon>
        <taxon>Ruaniaceae</taxon>
        <taxon>Ruania</taxon>
    </lineage>
</organism>
<dbReference type="EMBL" id="FNTX01000001">
    <property type="protein sequence ID" value="SED88379.1"/>
    <property type="molecule type" value="Genomic_DNA"/>
</dbReference>
<evidence type="ECO:0000313" key="2">
    <source>
        <dbReference type="EMBL" id="SED88379.1"/>
    </source>
</evidence>
<dbReference type="Gene3D" id="3.10.290.10">
    <property type="entry name" value="RNA-binding S4 domain"/>
    <property type="match status" value="1"/>
</dbReference>
<dbReference type="GO" id="GO:0003723">
    <property type="term" value="F:RNA binding"/>
    <property type="evidence" value="ECO:0007669"/>
    <property type="project" value="UniProtKB-KW"/>
</dbReference>
<dbReference type="STRING" id="648782.SAMN04488554_0958"/>
<gene>
    <name evidence="2" type="ORF">SAMN04488554_0958</name>
</gene>
<proteinExistence type="predicted"/>
<dbReference type="SUPFAM" id="SSF55174">
    <property type="entry name" value="Alpha-L RNA-binding motif"/>
    <property type="match status" value="1"/>
</dbReference>
<evidence type="ECO:0000313" key="3">
    <source>
        <dbReference type="Proteomes" id="UP000199220"/>
    </source>
</evidence>
<dbReference type="Proteomes" id="UP000199220">
    <property type="component" value="Unassembled WGS sequence"/>
</dbReference>
<dbReference type="OrthoDB" id="9811532at2"/>